<accession>A0A8J7HH62</accession>
<evidence type="ECO:0008006" key="4">
    <source>
        <dbReference type="Google" id="ProtNLM"/>
    </source>
</evidence>
<keyword evidence="1" id="KW-0812">Transmembrane</keyword>
<feature type="transmembrane region" description="Helical" evidence="1">
    <location>
        <begin position="12"/>
        <end position="34"/>
    </location>
</feature>
<evidence type="ECO:0000256" key="1">
    <source>
        <dbReference type="SAM" id="Phobius"/>
    </source>
</evidence>
<dbReference type="SUPFAM" id="SSF55781">
    <property type="entry name" value="GAF domain-like"/>
    <property type="match status" value="1"/>
</dbReference>
<gene>
    <name evidence="2" type="ORF">I8751_11470</name>
</gene>
<keyword evidence="3" id="KW-1185">Reference proteome</keyword>
<organism evidence="2 3">
    <name type="scientific">Atlanticothrix silvestris CENA357</name>
    <dbReference type="NCBI Taxonomy" id="1725252"/>
    <lineage>
        <taxon>Bacteria</taxon>
        <taxon>Bacillati</taxon>
        <taxon>Cyanobacteriota</taxon>
        <taxon>Cyanophyceae</taxon>
        <taxon>Nostocales</taxon>
        <taxon>Nodulariaceae</taxon>
        <taxon>Atlanticothrix</taxon>
        <taxon>Atlanticothrix silvestris</taxon>
    </lineage>
</organism>
<evidence type="ECO:0000313" key="2">
    <source>
        <dbReference type="EMBL" id="MBH8552975.1"/>
    </source>
</evidence>
<dbReference type="AlphaFoldDB" id="A0A8J7HH62"/>
<dbReference type="Proteomes" id="UP000599391">
    <property type="component" value="Unassembled WGS sequence"/>
</dbReference>
<dbReference type="RefSeq" id="WP_214439271.1">
    <property type="nucleotide sequence ID" value="NZ_JAECZB010000022.1"/>
</dbReference>
<dbReference type="EMBL" id="JAECZB010000022">
    <property type="protein sequence ID" value="MBH8552975.1"/>
    <property type="molecule type" value="Genomic_DNA"/>
</dbReference>
<sequence length="281" mass="31663">MALNLPIIPNWAKLASFLGTLLIIVINGIVGNRADEFFLQVLLPYLKQTIRLELWWAVLGLLIGVCPLLIILRYYYKAHQIAIKLNKLDESLLLLLPELSANPDINEALKRLFEDFISRTLDVLQLLDGCGIAVYAPDPNDSDFLNTWCQLESPNENKEKARFYIGSDTSRKRGVAGNTFLDKNRRVVHLTRKNGAWQADSHEYVFLVDSRSRRRLSYRTLITIPISGDANDNLGVLCLYSNNITAFDSIAVQDLLVAIAGRLSAAMLLARTYRAQPMTTI</sequence>
<feature type="transmembrane region" description="Helical" evidence="1">
    <location>
        <begin position="54"/>
        <end position="76"/>
    </location>
</feature>
<dbReference type="Gene3D" id="3.30.450.40">
    <property type="match status" value="1"/>
</dbReference>
<keyword evidence="1" id="KW-0472">Membrane</keyword>
<name>A0A8J7HH62_9CYAN</name>
<dbReference type="InterPro" id="IPR029016">
    <property type="entry name" value="GAF-like_dom_sf"/>
</dbReference>
<protein>
    <recommendedName>
        <fullName evidence="4">GAF domain-containing protein</fullName>
    </recommendedName>
</protein>
<keyword evidence="1" id="KW-1133">Transmembrane helix</keyword>
<proteinExistence type="predicted"/>
<comment type="caution">
    <text evidence="2">The sequence shown here is derived from an EMBL/GenBank/DDBJ whole genome shotgun (WGS) entry which is preliminary data.</text>
</comment>
<evidence type="ECO:0000313" key="3">
    <source>
        <dbReference type="Proteomes" id="UP000599391"/>
    </source>
</evidence>
<reference evidence="2 3" key="1">
    <citation type="journal article" date="2021" name="Int. J. Syst. Evol. Microbiol.">
        <title>Amazonocrinis nigriterrae gen. nov., sp. nov., Atlanticothrix silvestris gen. nov., sp. nov. and Dendronalium phyllosphericum gen. nov., sp. nov., nostocacean cyanobacteria from Brazilian environments.</title>
        <authorList>
            <person name="Alvarenga D.O."/>
            <person name="Andreote A.P.D."/>
            <person name="Branco L.H.Z."/>
            <person name="Delbaje E."/>
            <person name="Cruz R.B."/>
            <person name="Varani A.M."/>
            <person name="Fiore M.F."/>
        </authorList>
    </citation>
    <scope>NUCLEOTIDE SEQUENCE [LARGE SCALE GENOMIC DNA]</scope>
    <source>
        <strain evidence="2 3">CENA357</strain>
    </source>
</reference>